<evidence type="ECO:0000259" key="7">
    <source>
        <dbReference type="PROSITE" id="PS50076"/>
    </source>
</evidence>
<dbReference type="CDD" id="cd06257">
    <property type="entry name" value="DnaJ"/>
    <property type="match status" value="1"/>
</dbReference>
<evidence type="ECO:0000256" key="4">
    <source>
        <dbReference type="ARBA" id="ARBA00023136"/>
    </source>
</evidence>
<comment type="caution">
    <text evidence="8">The sequence shown here is derived from an EMBL/GenBank/DDBJ whole genome shotgun (WGS) entry which is preliminary data.</text>
</comment>
<accession>A0A437PC86</accession>
<dbReference type="PANTHER" id="PTHR12763:SF28">
    <property type="entry name" value="GEO10507P1-RELATED"/>
    <property type="match status" value="1"/>
</dbReference>
<keyword evidence="2" id="KW-0812">Transmembrane</keyword>
<gene>
    <name evidence="8" type="ORF">EOE48_07195</name>
</gene>
<dbReference type="PROSITE" id="PS50076">
    <property type="entry name" value="DNAJ_2"/>
    <property type="match status" value="1"/>
</dbReference>
<proteinExistence type="inferred from homology"/>
<organism evidence="8 9">
    <name type="scientific">Methylobacterium oryzihabitans</name>
    <dbReference type="NCBI Taxonomy" id="2499852"/>
    <lineage>
        <taxon>Bacteria</taxon>
        <taxon>Pseudomonadati</taxon>
        <taxon>Pseudomonadota</taxon>
        <taxon>Alphaproteobacteria</taxon>
        <taxon>Hyphomicrobiales</taxon>
        <taxon>Methylobacteriaceae</taxon>
        <taxon>Methylobacterium</taxon>
    </lineage>
</organism>
<dbReference type="Proteomes" id="UP000286997">
    <property type="component" value="Unassembled WGS sequence"/>
</dbReference>
<evidence type="ECO:0000256" key="6">
    <source>
        <dbReference type="SAM" id="MobiDB-lite"/>
    </source>
</evidence>
<evidence type="ECO:0000256" key="5">
    <source>
        <dbReference type="ARBA" id="ARBA00038105"/>
    </source>
</evidence>
<evidence type="ECO:0000256" key="2">
    <source>
        <dbReference type="ARBA" id="ARBA00022692"/>
    </source>
</evidence>
<dbReference type="Gene3D" id="1.10.287.110">
    <property type="entry name" value="DnaJ domain"/>
    <property type="match status" value="1"/>
</dbReference>
<dbReference type="InterPro" id="IPR036869">
    <property type="entry name" value="J_dom_sf"/>
</dbReference>
<evidence type="ECO:0000313" key="9">
    <source>
        <dbReference type="Proteomes" id="UP000286997"/>
    </source>
</evidence>
<feature type="domain" description="J" evidence="7">
    <location>
        <begin position="185"/>
        <end position="238"/>
    </location>
</feature>
<evidence type="ECO:0000256" key="3">
    <source>
        <dbReference type="ARBA" id="ARBA00022989"/>
    </source>
</evidence>
<dbReference type="PANTHER" id="PTHR12763">
    <property type="match status" value="1"/>
</dbReference>
<evidence type="ECO:0000313" key="8">
    <source>
        <dbReference type="EMBL" id="RVU19850.1"/>
    </source>
</evidence>
<keyword evidence="3" id="KW-1133">Transmembrane helix</keyword>
<dbReference type="EMBL" id="SACP01000005">
    <property type="protein sequence ID" value="RVU19850.1"/>
    <property type="molecule type" value="Genomic_DNA"/>
</dbReference>
<feature type="compositionally biased region" description="Basic and acidic residues" evidence="6">
    <location>
        <begin position="160"/>
        <end position="170"/>
    </location>
</feature>
<dbReference type="InterPro" id="IPR001623">
    <property type="entry name" value="DnaJ_domain"/>
</dbReference>
<protein>
    <submittedName>
        <fullName evidence="8">Molecular chaperone DnaJ</fullName>
    </submittedName>
</protein>
<keyword evidence="9" id="KW-1185">Reference proteome</keyword>
<feature type="region of interest" description="Disordered" evidence="6">
    <location>
        <begin position="160"/>
        <end position="181"/>
    </location>
</feature>
<comment type="subcellular location">
    <subcellularLocation>
        <location evidence="1">Membrane</location>
        <topology evidence="1">Single-pass membrane protein</topology>
    </subcellularLocation>
</comment>
<dbReference type="GO" id="GO:0016020">
    <property type="term" value="C:membrane"/>
    <property type="evidence" value="ECO:0007669"/>
    <property type="project" value="UniProtKB-SubCell"/>
</dbReference>
<keyword evidence="4" id="KW-0472">Membrane</keyword>
<comment type="similarity">
    <text evidence="5">Belongs to the TIM14 family.</text>
</comment>
<evidence type="ECO:0000256" key="1">
    <source>
        <dbReference type="ARBA" id="ARBA00004167"/>
    </source>
</evidence>
<sequence>MPLGLGALVLVGLWWLGRQNAPPSRALLVKHARRAGGWLALAVAAVMLLRGRLDMATVLGFVGAWLLGTHRPTLPFGLDALLPGGPPAGAARLRSAMIEMEIDPRSGALRGTVLAGRLAGRALDDLPPAALSELLATCRAGDPEGARFLEAYLDRRMPGWREHAEGHPDPRAGAAPQPGSMTEEEAYQVLGLERGAPVDDVRRAHRTLMKRLHPDQGGSGYLAARVNAAKDRLLNRHR</sequence>
<dbReference type="SUPFAM" id="SSF46565">
    <property type="entry name" value="Chaperone J-domain"/>
    <property type="match status" value="1"/>
</dbReference>
<dbReference type="AlphaFoldDB" id="A0A437PC86"/>
<reference evidence="8 9" key="1">
    <citation type="submission" date="2019-01" db="EMBL/GenBank/DDBJ databases">
        <authorList>
            <person name="Chen W.-M."/>
        </authorList>
    </citation>
    <scope>NUCLEOTIDE SEQUENCE [LARGE SCALE GENOMIC DNA]</scope>
    <source>
        <strain evidence="8 9">TER-1</strain>
    </source>
</reference>
<dbReference type="SMART" id="SM00271">
    <property type="entry name" value="DnaJ"/>
    <property type="match status" value="1"/>
</dbReference>
<dbReference type="OrthoDB" id="9811070at2"/>
<name>A0A437PC86_9HYPH</name>